<evidence type="ECO:0000313" key="4">
    <source>
        <dbReference type="Proteomes" id="UP000641152"/>
    </source>
</evidence>
<evidence type="ECO:0000256" key="1">
    <source>
        <dbReference type="ARBA" id="ARBA00022962"/>
    </source>
</evidence>
<gene>
    <name evidence="3" type="ORF">EBB_03795</name>
</gene>
<dbReference type="PROSITE" id="PS51273">
    <property type="entry name" value="GATASE_TYPE_1"/>
    <property type="match status" value="1"/>
</dbReference>
<dbReference type="RefSeq" id="WP_192392540.1">
    <property type="nucleotide sequence ID" value="NZ_CAJHIU010000001.1"/>
</dbReference>
<dbReference type="PRINTS" id="PR00096">
    <property type="entry name" value="GATASE"/>
</dbReference>
<dbReference type="InterPro" id="IPR029062">
    <property type="entry name" value="Class_I_gatase-like"/>
</dbReference>
<name>A0ABR9D9B7_9GAMM</name>
<organism evidence="3 4">
    <name type="scientific">Methylomonas fluvii</name>
    <dbReference type="NCBI Taxonomy" id="1854564"/>
    <lineage>
        <taxon>Bacteria</taxon>
        <taxon>Pseudomonadati</taxon>
        <taxon>Pseudomonadota</taxon>
        <taxon>Gammaproteobacteria</taxon>
        <taxon>Methylococcales</taxon>
        <taxon>Methylococcaceae</taxon>
        <taxon>Methylomonas</taxon>
    </lineage>
</organism>
<dbReference type="InterPro" id="IPR006221">
    <property type="entry name" value="TrpG/PapA_dom"/>
</dbReference>
<protein>
    <submittedName>
        <fullName evidence="3">Aminodeoxychorismate/anthranilate synthase component II</fullName>
    </submittedName>
</protein>
<dbReference type="EMBL" id="JACXST010000001">
    <property type="protein sequence ID" value="MBD9359683.1"/>
    <property type="molecule type" value="Genomic_DNA"/>
</dbReference>
<dbReference type="CDD" id="cd01743">
    <property type="entry name" value="GATase1_Anthranilate_Synthase"/>
    <property type="match status" value="1"/>
</dbReference>
<dbReference type="Proteomes" id="UP000641152">
    <property type="component" value="Unassembled WGS sequence"/>
</dbReference>
<dbReference type="PANTHER" id="PTHR43418:SF4">
    <property type="entry name" value="MULTIFUNCTIONAL TRYPTOPHAN BIOSYNTHESIS PROTEIN"/>
    <property type="match status" value="1"/>
</dbReference>
<evidence type="ECO:0000313" key="3">
    <source>
        <dbReference type="EMBL" id="MBD9359683.1"/>
    </source>
</evidence>
<dbReference type="SUPFAM" id="SSF52317">
    <property type="entry name" value="Class I glutamine amidotransferase-like"/>
    <property type="match status" value="1"/>
</dbReference>
<proteinExistence type="predicted"/>
<sequence length="196" mass="21783">MSGVRLVMVDNYDSFTYNLVQYFGELGADVVVVRNDEVTVEDIDGLRPDKIVISPGPCTPKEAGISVDTIHRYAGKYPILGVCLGHQSIGYAFGGNIIHAKQIMHGKVSPVYHKDLGVFKGLSNPFTATRYHSLVIEQVTMPDCLEVTAWTQDDAGNIDEIMGVRHKTLDIEGVQFHPESILTEHGHDMLRNFLER</sequence>
<reference evidence="3 4" key="1">
    <citation type="submission" date="2020-09" db="EMBL/GenBank/DDBJ databases">
        <title>Methylomonas albis sp. nov. and Methylomonas fluvii sp. nov.: Two cold-adapted methanotrophs from the River Elbe and an amended description of Methylovulum psychrotolerans strain Eb1.</title>
        <authorList>
            <person name="Bussmann I.K."/>
            <person name="Klings K.-W."/>
            <person name="Warnstedt J."/>
            <person name="Hoppert M."/>
            <person name="Saborowski A."/>
            <person name="Horn F."/>
            <person name="Liebner S."/>
        </authorList>
    </citation>
    <scope>NUCLEOTIDE SEQUENCE [LARGE SCALE GENOMIC DNA]</scope>
    <source>
        <strain evidence="3 4">EbB</strain>
    </source>
</reference>
<keyword evidence="4" id="KW-1185">Reference proteome</keyword>
<keyword evidence="1" id="KW-0315">Glutamine amidotransferase</keyword>
<accession>A0ABR9D9B7</accession>
<dbReference type="InterPro" id="IPR050472">
    <property type="entry name" value="Anth_synth/Amidotransfase"/>
</dbReference>
<evidence type="ECO:0000259" key="2">
    <source>
        <dbReference type="Pfam" id="PF00117"/>
    </source>
</evidence>
<dbReference type="InterPro" id="IPR017926">
    <property type="entry name" value="GATASE"/>
</dbReference>
<comment type="caution">
    <text evidence="3">The sequence shown here is derived from an EMBL/GenBank/DDBJ whole genome shotgun (WGS) entry which is preliminary data.</text>
</comment>
<dbReference type="Pfam" id="PF00117">
    <property type="entry name" value="GATase"/>
    <property type="match status" value="1"/>
</dbReference>
<dbReference type="Gene3D" id="3.40.50.880">
    <property type="match status" value="1"/>
</dbReference>
<dbReference type="PANTHER" id="PTHR43418">
    <property type="entry name" value="MULTIFUNCTIONAL TRYPTOPHAN BIOSYNTHESIS PROTEIN-RELATED"/>
    <property type="match status" value="1"/>
</dbReference>
<dbReference type="NCBIfam" id="TIGR00566">
    <property type="entry name" value="trpG_papA"/>
    <property type="match status" value="1"/>
</dbReference>
<dbReference type="PRINTS" id="PR00099">
    <property type="entry name" value="CPSGATASE"/>
</dbReference>
<feature type="domain" description="Glutamine amidotransferase" evidence="2">
    <location>
        <begin position="7"/>
        <end position="194"/>
    </location>
</feature>
<dbReference type="PRINTS" id="PR00097">
    <property type="entry name" value="ANTSNTHASEII"/>
</dbReference>